<dbReference type="GO" id="GO:0051225">
    <property type="term" value="P:spindle assembly"/>
    <property type="evidence" value="ECO:0007669"/>
    <property type="project" value="TreeGrafter"/>
</dbReference>
<dbReference type="KEGG" id="qsa:O6P43_031412"/>
<dbReference type="EMBL" id="JARAOO010000013">
    <property type="protein sequence ID" value="KAJ7946490.1"/>
    <property type="molecule type" value="Genomic_DNA"/>
</dbReference>
<name>A0AAD7KVD2_QUISA</name>
<protein>
    <submittedName>
        <fullName evidence="3">QWRF motif-containing protein 2-like</fullName>
    </submittedName>
</protein>
<proteinExistence type="inferred from homology"/>
<dbReference type="InterPro" id="IPR007573">
    <property type="entry name" value="QWRF"/>
</dbReference>
<dbReference type="AlphaFoldDB" id="A0AAD7KVD2"/>
<organism evidence="3 4">
    <name type="scientific">Quillaja saponaria</name>
    <name type="common">Soap bark tree</name>
    <dbReference type="NCBI Taxonomy" id="32244"/>
    <lineage>
        <taxon>Eukaryota</taxon>
        <taxon>Viridiplantae</taxon>
        <taxon>Streptophyta</taxon>
        <taxon>Embryophyta</taxon>
        <taxon>Tracheophyta</taxon>
        <taxon>Spermatophyta</taxon>
        <taxon>Magnoliopsida</taxon>
        <taxon>eudicotyledons</taxon>
        <taxon>Gunneridae</taxon>
        <taxon>Pentapetalae</taxon>
        <taxon>rosids</taxon>
        <taxon>fabids</taxon>
        <taxon>Fabales</taxon>
        <taxon>Quillajaceae</taxon>
        <taxon>Quillaja</taxon>
    </lineage>
</organism>
<evidence type="ECO:0000256" key="1">
    <source>
        <dbReference type="ARBA" id="ARBA00010016"/>
    </source>
</evidence>
<dbReference type="GO" id="GO:0005737">
    <property type="term" value="C:cytoplasm"/>
    <property type="evidence" value="ECO:0007669"/>
    <property type="project" value="TreeGrafter"/>
</dbReference>
<reference evidence="3" key="1">
    <citation type="journal article" date="2023" name="Science">
        <title>Elucidation of the pathway for biosynthesis of saponin adjuvants from the soapbark tree.</title>
        <authorList>
            <person name="Reed J."/>
            <person name="Orme A."/>
            <person name="El-Demerdash A."/>
            <person name="Owen C."/>
            <person name="Martin L.B.B."/>
            <person name="Misra R.C."/>
            <person name="Kikuchi S."/>
            <person name="Rejzek M."/>
            <person name="Martin A.C."/>
            <person name="Harkess A."/>
            <person name="Leebens-Mack J."/>
            <person name="Louveau T."/>
            <person name="Stephenson M.J."/>
            <person name="Osbourn A."/>
        </authorList>
    </citation>
    <scope>NUCLEOTIDE SEQUENCE</scope>
    <source>
        <strain evidence="3">S10</strain>
    </source>
</reference>
<evidence type="ECO:0000256" key="2">
    <source>
        <dbReference type="SAM" id="MobiDB-lite"/>
    </source>
</evidence>
<evidence type="ECO:0000313" key="4">
    <source>
        <dbReference type="Proteomes" id="UP001163823"/>
    </source>
</evidence>
<comment type="similarity">
    <text evidence="1">Belongs to the QWRF family.</text>
</comment>
<feature type="compositionally biased region" description="Polar residues" evidence="2">
    <location>
        <begin position="115"/>
        <end position="130"/>
    </location>
</feature>
<sequence length="519" mass="56727">MEAATMVSTTPAPPLPPPPPTPSNHRRPRVREVSSRFMSPAVSSVQRRPRQHQSEADSLCCADENRPIENSESPSQIQRKQRAVKLFKENSGGGGGRAEQQPHPSKSCSGRIGNGSFTTPSRPDTPTVNVPSRFRLSHQRSSSLNASAATKLLQSSGLSLPSSLNQLKVSVGSPQKEAFSVSNDHSSLGSNDDRNSLVNCSTQSLPDLCSSVPNGDMVPTVSARVLADKIGKRGNVNSSSDCLKFFASPFSRSLAFTSSSDEHTLFNSIKGIEKPVSGNSKTNTSSAKMGGLSLPPVPPCAKMGIDTRKGKKGSSHQEDVHSLRLLHNRYLQWRYANAKAEGSMQVLQNESERALYSLGLKMSDLYDSVKRKHIELRILQRAKTLSTILEAQIPYLDEWSALEEDYSVILTEVIEALLNASLQLPISGNIKFQVDIREMGVALNSAVKVMETIVLNVRRFTPKVEETDNYISELARVVNGERGLVEECGGLLSKTYNSEVEECSLRGQIIQLHTSCYKH</sequence>
<feature type="compositionally biased region" description="Pro residues" evidence="2">
    <location>
        <begin position="11"/>
        <end position="22"/>
    </location>
</feature>
<comment type="caution">
    <text evidence="3">The sequence shown here is derived from an EMBL/GenBank/DDBJ whole genome shotgun (WGS) entry which is preliminary data.</text>
</comment>
<dbReference type="GO" id="GO:0005880">
    <property type="term" value="C:nuclear microtubule"/>
    <property type="evidence" value="ECO:0007669"/>
    <property type="project" value="TreeGrafter"/>
</dbReference>
<dbReference type="PANTHER" id="PTHR31807:SF6">
    <property type="entry name" value="PROTEIN ENDOSPERM DEFECTIVE 1-RELATED"/>
    <property type="match status" value="1"/>
</dbReference>
<dbReference type="PANTHER" id="PTHR31807">
    <property type="entry name" value="AUGMIN FAMILY MEMBER"/>
    <property type="match status" value="1"/>
</dbReference>
<dbReference type="Pfam" id="PF04484">
    <property type="entry name" value="QWRF"/>
    <property type="match status" value="1"/>
</dbReference>
<accession>A0AAD7KVD2</accession>
<gene>
    <name evidence="3" type="ORF">O6P43_031412</name>
</gene>
<dbReference type="Proteomes" id="UP001163823">
    <property type="component" value="Chromosome 13"/>
</dbReference>
<evidence type="ECO:0000313" key="3">
    <source>
        <dbReference type="EMBL" id="KAJ7946490.1"/>
    </source>
</evidence>
<dbReference type="GO" id="GO:0008017">
    <property type="term" value="F:microtubule binding"/>
    <property type="evidence" value="ECO:0007669"/>
    <property type="project" value="TreeGrafter"/>
</dbReference>
<feature type="region of interest" description="Disordered" evidence="2">
    <location>
        <begin position="1"/>
        <end position="131"/>
    </location>
</feature>
<keyword evidence="4" id="KW-1185">Reference proteome</keyword>